<organism evidence="2 3">
    <name type="scientific">Pristionchus fissidentatus</name>
    <dbReference type="NCBI Taxonomy" id="1538716"/>
    <lineage>
        <taxon>Eukaryota</taxon>
        <taxon>Metazoa</taxon>
        <taxon>Ecdysozoa</taxon>
        <taxon>Nematoda</taxon>
        <taxon>Chromadorea</taxon>
        <taxon>Rhabditida</taxon>
        <taxon>Rhabditina</taxon>
        <taxon>Diplogasteromorpha</taxon>
        <taxon>Diplogasteroidea</taxon>
        <taxon>Neodiplogasteridae</taxon>
        <taxon>Pristionchus</taxon>
    </lineage>
</organism>
<feature type="compositionally biased region" description="Low complexity" evidence="1">
    <location>
        <begin position="1"/>
        <end position="17"/>
    </location>
</feature>
<reference evidence="2" key="1">
    <citation type="submission" date="2023-10" db="EMBL/GenBank/DDBJ databases">
        <title>Genome assembly of Pristionchus species.</title>
        <authorList>
            <person name="Yoshida K."/>
            <person name="Sommer R.J."/>
        </authorList>
    </citation>
    <scope>NUCLEOTIDE SEQUENCE</scope>
    <source>
        <strain evidence="2">RS5133</strain>
    </source>
</reference>
<dbReference type="Proteomes" id="UP001432322">
    <property type="component" value="Unassembled WGS sequence"/>
</dbReference>
<evidence type="ECO:0000313" key="3">
    <source>
        <dbReference type="Proteomes" id="UP001432322"/>
    </source>
</evidence>
<feature type="region of interest" description="Disordered" evidence="1">
    <location>
        <begin position="1"/>
        <end position="37"/>
    </location>
</feature>
<comment type="caution">
    <text evidence="2">The sequence shown here is derived from an EMBL/GenBank/DDBJ whole genome shotgun (WGS) entry which is preliminary data.</text>
</comment>
<accession>A0AAV5UTU5</accession>
<dbReference type="EMBL" id="BTSY01000001">
    <property type="protein sequence ID" value="GMT09189.1"/>
    <property type="molecule type" value="Genomic_DNA"/>
</dbReference>
<proteinExistence type="predicted"/>
<sequence length="143" mass="15399">MFSPLPTTTTSASSCSSPPSPTAEYTSLPTTPTEHDISALTPAFAEALSITPDQYSVYSNSSAPPSTPTTLRRAAAQLECNSDRIVTETIRPLREAEMGYSMADHLRGMADDASGHLEMPDDDRDQSIIDSLPTIVPLRRKAE</sequence>
<name>A0AAV5UTU5_9BILA</name>
<feature type="compositionally biased region" description="Polar residues" evidence="1">
    <location>
        <begin position="23"/>
        <end position="32"/>
    </location>
</feature>
<evidence type="ECO:0000313" key="2">
    <source>
        <dbReference type="EMBL" id="GMT09189.1"/>
    </source>
</evidence>
<protein>
    <submittedName>
        <fullName evidence="2">Uncharacterized protein</fullName>
    </submittedName>
</protein>
<keyword evidence="3" id="KW-1185">Reference proteome</keyword>
<feature type="region of interest" description="Disordered" evidence="1">
    <location>
        <begin position="112"/>
        <end position="131"/>
    </location>
</feature>
<dbReference type="AlphaFoldDB" id="A0AAV5UTU5"/>
<gene>
    <name evidence="2" type="ORF">PFISCL1PPCAC_486</name>
</gene>
<evidence type="ECO:0000256" key="1">
    <source>
        <dbReference type="SAM" id="MobiDB-lite"/>
    </source>
</evidence>